<evidence type="ECO:0000313" key="3">
    <source>
        <dbReference type="EMBL" id="PPR07645.1"/>
    </source>
</evidence>
<feature type="compositionally biased region" description="Basic residues" evidence="2">
    <location>
        <begin position="8"/>
        <end position="20"/>
    </location>
</feature>
<protein>
    <submittedName>
        <fullName evidence="3">Uncharacterized protein</fullName>
    </submittedName>
</protein>
<feature type="compositionally biased region" description="Polar residues" evidence="2">
    <location>
        <begin position="172"/>
        <end position="190"/>
    </location>
</feature>
<sequence>MPQSTTPRKVRSTTSPKKRALLATPSPRRPHVSTASPRTRAVVAAASPRTRGMLAKASRGTFSLVMAATSHRTQSLVQSVPIHALWPTGGDHTAALNATGGPSEAILTRSPGLLRNPKNVIAIDALEALCWLNAVIVPMVVLFSKCNALRRFCSQQVHDIFYNGLQEPLESVFNQGASPSPENSDANDLTTAGLEGLSGFGELLSPSHESVQSSSPFDAANDDIETVHNTDDEESSSTEQISSPLRASAGRSTPSSQSISPLTLQKKKVRSYVRIRARATKGNPIYGVVKGVKKGNKDYALQVTYRMHKLPLPRSSARDVSRRYNRQVNKLLQRCEDLSTETGCWLYFGAQHTTAREGAISYVSPRFCREAREQAERIATDFNTTAAHLSTARRVEAVQLSEKLAEVERQRRAAEASFQEAQATIAEYKRRLGI</sequence>
<dbReference type="EMBL" id="NHYE01000051">
    <property type="protein sequence ID" value="PPR07645.1"/>
    <property type="molecule type" value="Genomic_DNA"/>
</dbReference>
<organism evidence="3 4">
    <name type="scientific">Gymnopilus dilepis</name>
    <dbReference type="NCBI Taxonomy" id="231916"/>
    <lineage>
        <taxon>Eukaryota</taxon>
        <taxon>Fungi</taxon>
        <taxon>Dikarya</taxon>
        <taxon>Basidiomycota</taxon>
        <taxon>Agaricomycotina</taxon>
        <taxon>Agaricomycetes</taxon>
        <taxon>Agaricomycetidae</taxon>
        <taxon>Agaricales</taxon>
        <taxon>Agaricineae</taxon>
        <taxon>Hymenogastraceae</taxon>
        <taxon>Gymnopilus</taxon>
    </lineage>
</organism>
<name>A0A409YX72_9AGAR</name>
<evidence type="ECO:0000256" key="2">
    <source>
        <dbReference type="SAM" id="MobiDB-lite"/>
    </source>
</evidence>
<proteinExistence type="predicted"/>
<comment type="caution">
    <text evidence="3">The sequence shown here is derived from an EMBL/GenBank/DDBJ whole genome shotgun (WGS) entry which is preliminary data.</text>
</comment>
<evidence type="ECO:0000256" key="1">
    <source>
        <dbReference type="SAM" id="Coils"/>
    </source>
</evidence>
<reference evidence="3 4" key="1">
    <citation type="journal article" date="2018" name="Evol. Lett.">
        <title>Horizontal gene cluster transfer increased hallucinogenic mushroom diversity.</title>
        <authorList>
            <person name="Reynolds H.T."/>
            <person name="Vijayakumar V."/>
            <person name="Gluck-Thaler E."/>
            <person name="Korotkin H.B."/>
            <person name="Matheny P.B."/>
            <person name="Slot J.C."/>
        </authorList>
    </citation>
    <scope>NUCLEOTIDE SEQUENCE [LARGE SCALE GENOMIC DNA]</scope>
    <source>
        <strain evidence="3 4">SRW20</strain>
    </source>
</reference>
<feature type="region of interest" description="Disordered" evidence="2">
    <location>
        <begin position="228"/>
        <end position="263"/>
    </location>
</feature>
<gene>
    <name evidence="3" type="ORF">CVT26_001660</name>
</gene>
<accession>A0A409YX72</accession>
<dbReference type="Proteomes" id="UP000284706">
    <property type="component" value="Unassembled WGS sequence"/>
</dbReference>
<keyword evidence="1" id="KW-0175">Coiled coil</keyword>
<feature type="compositionally biased region" description="Polar residues" evidence="2">
    <location>
        <begin position="237"/>
        <end position="263"/>
    </location>
</feature>
<keyword evidence="4" id="KW-1185">Reference proteome</keyword>
<dbReference type="InParanoid" id="A0A409YX72"/>
<feature type="region of interest" description="Disordered" evidence="2">
    <location>
        <begin position="172"/>
        <end position="191"/>
    </location>
</feature>
<dbReference type="AlphaFoldDB" id="A0A409YX72"/>
<feature type="region of interest" description="Disordered" evidence="2">
    <location>
        <begin position="1"/>
        <end position="38"/>
    </location>
</feature>
<evidence type="ECO:0000313" key="4">
    <source>
        <dbReference type="Proteomes" id="UP000284706"/>
    </source>
</evidence>
<feature type="coiled-coil region" evidence="1">
    <location>
        <begin position="397"/>
        <end position="431"/>
    </location>
</feature>
<dbReference type="OrthoDB" id="3060861at2759"/>